<dbReference type="PROSITE" id="PS51371">
    <property type="entry name" value="CBS"/>
    <property type="match status" value="2"/>
</dbReference>
<gene>
    <name evidence="4" type="ORF">DGI_2499</name>
</gene>
<keyword evidence="1 2" id="KW-0129">CBS domain</keyword>
<dbReference type="PANTHER" id="PTHR43080">
    <property type="entry name" value="CBS DOMAIN-CONTAINING PROTEIN CBSX3, MITOCHONDRIAL"/>
    <property type="match status" value="1"/>
</dbReference>
<dbReference type="AlphaFoldDB" id="T2GD57"/>
<dbReference type="HOGENOM" id="CLU_040681_9_0_7"/>
<proteinExistence type="predicted"/>
<feature type="domain" description="CBS" evidence="3">
    <location>
        <begin position="98"/>
        <end position="153"/>
    </location>
</feature>
<evidence type="ECO:0000256" key="2">
    <source>
        <dbReference type="PROSITE-ProRule" id="PRU00703"/>
    </source>
</evidence>
<protein>
    <submittedName>
        <fullName evidence="4">Putative CBS domain pair family protein</fullName>
    </submittedName>
</protein>
<dbReference type="Gene3D" id="3.10.580.10">
    <property type="entry name" value="CBS-domain"/>
    <property type="match status" value="1"/>
</dbReference>
<dbReference type="Pfam" id="PF00571">
    <property type="entry name" value="CBS"/>
    <property type="match status" value="2"/>
</dbReference>
<dbReference type="EMBL" id="CP006585">
    <property type="protein sequence ID" value="AGW14238.1"/>
    <property type="molecule type" value="Genomic_DNA"/>
</dbReference>
<dbReference type="CDD" id="cd04586">
    <property type="entry name" value="CBS_pair_BON_assoc"/>
    <property type="match status" value="1"/>
</dbReference>
<keyword evidence="5" id="KW-1185">Reference proteome</keyword>
<dbReference type="OrthoDB" id="9790355at2"/>
<reference evidence="5" key="2">
    <citation type="submission" date="2013-07" db="EMBL/GenBank/DDBJ databases">
        <authorList>
            <person name="Morais-Silva F.O."/>
            <person name="Rezende A.M."/>
            <person name="Pimentel C."/>
            <person name="Resende D.M."/>
            <person name="Santos C.I."/>
            <person name="Clemente C."/>
            <person name="de Oliveira L.M."/>
            <person name="da Silva S.M."/>
            <person name="Costa D.A."/>
            <person name="Varela-Raposo A."/>
            <person name="Horacio E.C.A."/>
            <person name="Matos M."/>
            <person name="Flores O."/>
            <person name="Ruiz J.C."/>
            <person name="Rodrigues-Pousada C."/>
        </authorList>
    </citation>
    <scope>NUCLEOTIDE SEQUENCE [LARGE SCALE GENOMIC DNA]</scope>
    <source>
        <strain evidence="5">ATCC 19364 / DSM 1382 / NCIMB 9332 / VKM B-1759</strain>
    </source>
</reference>
<name>T2GD57_MEGG1</name>
<dbReference type="InterPro" id="IPR046342">
    <property type="entry name" value="CBS_dom_sf"/>
</dbReference>
<dbReference type="SUPFAM" id="SSF54631">
    <property type="entry name" value="CBS-domain pair"/>
    <property type="match status" value="1"/>
</dbReference>
<dbReference type="STRING" id="1121448.DGI_2499"/>
<dbReference type="InterPro" id="IPR051257">
    <property type="entry name" value="Diverse_CBS-Domain"/>
</dbReference>
<sequence>MLTAKDIMSKSPVTVTPSTDVATAARIMLENHFNGLPVVNNAGVLVGIVTQSDCISQQGSIKLPSYFTILDSFIPLPSMEDMEGEIAKMTAATVDGLMTKDVATVTLDTSIEEVANLMVDRRFHTLPVLDGDKLAGVIGKEDLLRVIASGGKAGGA</sequence>
<evidence type="ECO:0000313" key="5">
    <source>
        <dbReference type="Proteomes" id="UP000016587"/>
    </source>
</evidence>
<dbReference type="KEGG" id="dgg:DGI_2499"/>
<accession>T2GD57</accession>
<dbReference type="InterPro" id="IPR000644">
    <property type="entry name" value="CBS_dom"/>
</dbReference>
<dbReference type="eggNOG" id="COG0517">
    <property type="taxonomic scope" value="Bacteria"/>
</dbReference>
<evidence type="ECO:0000259" key="3">
    <source>
        <dbReference type="PROSITE" id="PS51371"/>
    </source>
</evidence>
<organism evidence="4 5">
    <name type="scientific">Megalodesulfovibrio gigas (strain ATCC 19364 / DSM 1382 / NCIMB 9332 / VKM B-1759)</name>
    <name type="common">Desulfovibrio gigas</name>
    <dbReference type="NCBI Taxonomy" id="1121448"/>
    <lineage>
        <taxon>Bacteria</taxon>
        <taxon>Pseudomonadati</taxon>
        <taxon>Thermodesulfobacteriota</taxon>
        <taxon>Desulfovibrionia</taxon>
        <taxon>Desulfovibrionales</taxon>
        <taxon>Desulfovibrionaceae</taxon>
        <taxon>Megalodesulfovibrio</taxon>
    </lineage>
</organism>
<dbReference type="PATRIC" id="fig|1121448.10.peg.2452"/>
<dbReference type="SMART" id="SM00116">
    <property type="entry name" value="CBS"/>
    <property type="match status" value="2"/>
</dbReference>
<dbReference type="RefSeq" id="WP_021761238.1">
    <property type="nucleotide sequence ID" value="NC_022444.1"/>
</dbReference>
<dbReference type="PANTHER" id="PTHR43080:SF2">
    <property type="entry name" value="CBS DOMAIN-CONTAINING PROTEIN"/>
    <property type="match status" value="1"/>
</dbReference>
<evidence type="ECO:0000313" key="4">
    <source>
        <dbReference type="EMBL" id="AGW14238.1"/>
    </source>
</evidence>
<reference evidence="4 5" key="1">
    <citation type="journal article" date="2013" name="J. Bacteriol.">
        <title>Roles of HynAB and Ech, the only two hydrogenases found in the model sulfate reducer Desulfovibrio gigas.</title>
        <authorList>
            <person name="Morais-Silva F.O."/>
            <person name="Santos C.I."/>
            <person name="Rodrigues R."/>
            <person name="Pereira I.A."/>
            <person name="Rodrigues-Pousada C."/>
        </authorList>
    </citation>
    <scope>NUCLEOTIDE SEQUENCE [LARGE SCALE GENOMIC DNA]</scope>
    <source>
        <strain evidence="5">ATCC 19364 / DSM 1382 / NCIMB 9332 / VKM B-1759</strain>
    </source>
</reference>
<evidence type="ECO:0000256" key="1">
    <source>
        <dbReference type="ARBA" id="ARBA00023122"/>
    </source>
</evidence>
<feature type="domain" description="CBS" evidence="3">
    <location>
        <begin position="8"/>
        <end position="65"/>
    </location>
</feature>
<dbReference type="Proteomes" id="UP000016587">
    <property type="component" value="Chromosome"/>
</dbReference>